<proteinExistence type="inferred from homology"/>
<evidence type="ECO:0000313" key="4">
    <source>
        <dbReference type="Proteomes" id="UP000198994"/>
    </source>
</evidence>
<keyword evidence="4" id="KW-1185">Reference proteome</keyword>
<feature type="domain" description="Amidase" evidence="2">
    <location>
        <begin position="26"/>
        <end position="446"/>
    </location>
</feature>
<dbReference type="OrthoDB" id="9777859at2"/>
<dbReference type="InterPro" id="IPR020556">
    <property type="entry name" value="Amidase_CS"/>
</dbReference>
<evidence type="ECO:0000259" key="2">
    <source>
        <dbReference type="Pfam" id="PF01425"/>
    </source>
</evidence>
<protein>
    <submittedName>
        <fullName evidence="3">Amidase</fullName>
    </submittedName>
</protein>
<dbReference type="Pfam" id="PF01425">
    <property type="entry name" value="Amidase"/>
    <property type="match status" value="1"/>
</dbReference>
<comment type="similarity">
    <text evidence="1">Belongs to the amidase family.</text>
</comment>
<dbReference type="PANTHER" id="PTHR11895">
    <property type="entry name" value="TRANSAMIDASE"/>
    <property type="match status" value="1"/>
</dbReference>
<name>A0A1G7BQT8_9RHOB</name>
<dbReference type="SUPFAM" id="SSF75304">
    <property type="entry name" value="Amidase signature (AS) enzymes"/>
    <property type="match status" value="1"/>
</dbReference>
<evidence type="ECO:0000256" key="1">
    <source>
        <dbReference type="ARBA" id="ARBA00009199"/>
    </source>
</evidence>
<dbReference type="STRING" id="282683.SAMN04488105_102330"/>
<dbReference type="AlphaFoldDB" id="A0A1G7BQT8"/>
<dbReference type="Proteomes" id="UP000198994">
    <property type="component" value="Unassembled WGS sequence"/>
</dbReference>
<dbReference type="GO" id="GO:0003824">
    <property type="term" value="F:catalytic activity"/>
    <property type="evidence" value="ECO:0007669"/>
    <property type="project" value="InterPro"/>
</dbReference>
<dbReference type="InterPro" id="IPR036928">
    <property type="entry name" value="AS_sf"/>
</dbReference>
<dbReference type="PROSITE" id="PS00571">
    <property type="entry name" value="AMIDASES"/>
    <property type="match status" value="1"/>
</dbReference>
<evidence type="ECO:0000313" key="3">
    <source>
        <dbReference type="EMBL" id="SDE29449.1"/>
    </source>
</evidence>
<dbReference type="EMBL" id="FNAV01000002">
    <property type="protein sequence ID" value="SDE29449.1"/>
    <property type="molecule type" value="Genomic_DNA"/>
</dbReference>
<dbReference type="InterPro" id="IPR023631">
    <property type="entry name" value="Amidase_dom"/>
</dbReference>
<dbReference type="Gene3D" id="3.90.1300.10">
    <property type="entry name" value="Amidase signature (AS) domain"/>
    <property type="match status" value="1"/>
</dbReference>
<dbReference type="RefSeq" id="WP_089955616.1">
    <property type="nucleotide sequence ID" value="NZ_FNAV01000002.1"/>
</dbReference>
<dbReference type="InterPro" id="IPR000120">
    <property type="entry name" value="Amidase"/>
</dbReference>
<accession>A0A1G7BQT8</accession>
<organism evidence="3 4">
    <name type="scientific">Salipiger thiooxidans</name>
    <dbReference type="NCBI Taxonomy" id="282683"/>
    <lineage>
        <taxon>Bacteria</taxon>
        <taxon>Pseudomonadati</taxon>
        <taxon>Pseudomonadota</taxon>
        <taxon>Alphaproteobacteria</taxon>
        <taxon>Rhodobacterales</taxon>
        <taxon>Roseobacteraceae</taxon>
        <taxon>Salipiger</taxon>
    </lineage>
</organism>
<reference evidence="4" key="1">
    <citation type="submission" date="2016-10" db="EMBL/GenBank/DDBJ databases">
        <authorList>
            <person name="Varghese N."/>
            <person name="Submissions S."/>
        </authorList>
    </citation>
    <scope>NUCLEOTIDE SEQUENCE [LARGE SCALE GENOMIC DNA]</scope>
    <source>
        <strain evidence="4">DSM 10146</strain>
    </source>
</reference>
<gene>
    <name evidence="3" type="ORF">SAMN04488105_102330</name>
</gene>
<sequence>MSTDPNTLSARELAARIRRGELKAADVIRDTLDRVARLNPQVNAIVQDCSEDAMGEAEALDARIARGEQIGALAGVPVTIKVLSDQKGYASTNSCRIFENVVATQDNPFLRHMRQHDAIAIGRTNTPAFSYRWFTTNNFYGETRNPHNPALTAGGSSGGAGAAVATGMGHIAHGTDIAGSIRYPAYACGVQGLRPTLGRVPTFNHSSPDRGIGPQIMAVSGPIARRVDDLRLGLEGMAGYAADDPWSAPVPLEGPRYRRRVALVKRPGGIDTDPRILDDLERAANIFRLAGWEVDEPSEIPEIREAVELQIDLWLSDGHADKMAAAQAEGDPGAIALLSHYAARAAAVDVKRFSEVFMRRSALIRAWRGFLQDYPVVLMPVSADLPFRQDADLEGGDAVARLWEAQLPQIAIPLLALPGISISSGVIDGVPSGVQLVTAPWREDICFEAGELLEQGFGAPALVS</sequence>
<dbReference type="PANTHER" id="PTHR11895:SF7">
    <property type="entry name" value="GLUTAMYL-TRNA(GLN) AMIDOTRANSFERASE SUBUNIT A, MITOCHONDRIAL"/>
    <property type="match status" value="1"/>
</dbReference>
<dbReference type="NCBIfam" id="NF005687">
    <property type="entry name" value="PRK07487.1"/>
    <property type="match status" value="1"/>
</dbReference>